<sequence>MEIWAFANVYTASPRVSTVQSSSSTVTELPRICTWATENDASTSTAARTTSLQDTLASTHRFWNATIDHNSSNISTITSITTMTSADNVEPSWTYHRPTMHTTAAIPVSAATSHGASCSHFSALFVFFLAVSFWDRLG</sequence>
<dbReference type="EMBL" id="MJBS01000186">
    <property type="protein sequence ID" value="OHE91428.1"/>
    <property type="molecule type" value="Genomic_DNA"/>
</dbReference>
<organism evidence="1 2">
    <name type="scientific">Colletotrichum orchidophilum</name>
    <dbReference type="NCBI Taxonomy" id="1209926"/>
    <lineage>
        <taxon>Eukaryota</taxon>
        <taxon>Fungi</taxon>
        <taxon>Dikarya</taxon>
        <taxon>Ascomycota</taxon>
        <taxon>Pezizomycotina</taxon>
        <taxon>Sordariomycetes</taxon>
        <taxon>Hypocreomycetidae</taxon>
        <taxon>Glomerellales</taxon>
        <taxon>Glomerellaceae</taxon>
        <taxon>Colletotrichum</taxon>
    </lineage>
</organism>
<evidence type="ECO:0000313" key="2">
    <source>
        <dbReference type="Proteomes" id="UP000176998"/>
    </source>
</evidence>
<dbReference type="RefSeq" id="XP_022468601.1">
    <property type="nucleotide sequence ID" value="XM_022624910.1"/>
</dbReference>
<gene>
    <name evidence="1" type="ORF">CORC01_13293</name>
</gene>
<reference evidence="1 2" key="1">
    <citation type="submission" date="2016-09" db="EMBL/GenBank/DDBJ databases">
        <authorList>
            <person name="Capua I."/>
            <person name="De Benedictis P."/>
            <person name="Joannis T."/>
            <person name="Lombin L.H."/>
            <person name="Cattoli G."/>
        </authorList>
    </citation>
    <scope>NUCLEOTIDE SEQUENCE [LARGE SCALE GENOMIC DNA]</scope>
    <source>
        <strain evidence="1 2">IMI 309357</strain>
    </source>
</reference>
<dbReference type="AlphaFoldDB" id="A0A1G4AQH5"/>
<dbReference type="OrthoDB" id="4850050at2759"/>
<comment type="caution">
    <text evidence="1">The sequence shown here is derived from an EMBL/GenBank/DDBJ whole genome shotgun (WGS) entry which is preliminary data.</text>
</comment>
<dbReference type="Proteomes" id="UP000176998">
    <property type="component" value="Unassembled WGS sequence"/>
</dbReference>
<name>A0A1G4AQH5_9PEZI</name>
<proteinExistence type="predicted"/>
<evidence type="ECO:0000313" key="1">
    <source>
        <dbReference type="EMBL" id="OHE91428.1"/>
    </source>
</evidence>
<dbReference type="GeneID" id="34566420"/>
<accession>A0A1G4AQH5</accession>
<keyword evidence="2" id="KW-1185">Reference proteome</keyword>
<protein>
    <submittedName>
        <fullName evidence="1">Uncharacterized protein</fullName>
    </submittedName>
</protein>